<evidence type="ECO:0000313" key="2">
    <source>
        <dbReference type="Proteomes" id="UP000196074"/>
    </source>
</evidence>
<organism evidence="1 2">
    <name type="scientific">Enterococcus cecorum</name>
    <dbReference type="NCBI Taxonomy" id="44008"/>
    <lineage>
        <taxon>Bacteria</taxon>
        <taxon>Bacillati</taxon>
        <taxon>Bacillota</taxon>
        <taxon>Bacilli</taxon>
        <taxon>Lactobacillales</taxon>
        <taxon>Enterococcaceae</taxon>
        <taxon>Enterococcus</taxon>
    </lineage>
</organism>
<dbReference type="Proteomes" id="UP000196074">
    <property type="component" value="Unassembled WGS sequence"/>
</dbReference>
<gene>
    <name evidence="1" type="ORF">B5E88_05655</name>
</gene>
<accession>A0A1Y4QYV7</accession>
<name>A0A1Y4QYV7_9ENTE</name>
<protein>
    <submittedName>
        <fullName evidence="1">Uncharacterized protein</fullName>
    </submittedName>
</protein>
<sequence length="79" mass="9726">MYQFSNRECFNGRYLIPVNQFNQHHHWPPSHIKYDCSELAEHQIRRSRGNFYPTYIWECPSCKSKYQLIRGTRQFERLS</sequence>
<comment type="caution">
    <text evidence="1">The sequence shown here is derived from an EMBL/GenBank/DDBJ whole genome shotgun (WGS) entry which is preliminary data.</text>
</comment>
<evidence type="ECO:0000313" key="1">
    <source>
        <dbReference type="EMBL" id="OUQ10449.1"/>
    </source>
</evidence>
<reference evidence="2" key="1">
    <citation type="submission" date="2017-04" db="EMBL/GenBank/DDBJ databases">
        <title>Function of individual gut microbiota members based on whole genome sequencing of pure cultures obtained from chicken caecum.</title>
        <authorList>
            <person name="Medvecky M."/>
            <person name="Cejkova D."/>
            <person name="Polansky O."/>
            <person name="Karasova D."/>
            <person name="Kubasova T."/>
            <person name="Cizek A."/>
            <person name="Rychlik I."/>
        </authorList>
    </citation>
    <scope>NUCLEOTIDE SEQUENCE [LARGE SCALE GENOMIC DNA]</scope>
    <source>
        <strain evidence="2">An144</strain>
    </source>
</reference>
<proteinExistence type="predicted"/>
<dbReference type="AlphaFoldDB" id="A0A1Y4QYV7"/>
<dbReference type="EMBL" id="NFLC01000009">
    <property type="protein sequence ID" value="OUQ10449.1"/>
    <property type="molecule type" value="Genomic_DNA"/>
</dbReference>